<evidence type="ECO:0000256" key="4">
    <source>
        <dbReference type="ARBA" id="ARBA00022741"/>
    </source>
</evidence>
<dbReference type="InterPro" id="IPR013155">
    <property type="entry name" value="M/V/L/I-tRNA-synth_anticd-bd"/>
</dbReference>
<proteinExistence type="inferred from homology"/>
<dbReference type="PANTHER" id="PTHR42765">
    <property type="entry name" value="SOLEUCYL-TRNA SYNTHETASE"/>
    <property type="match status" value="1"/>
</dbReference>
<evidence type="ECO:0000256" key="5">
    <source>
        <dbReference type="ARBA" id="ARBA00022840"/>
    </source>
</evidence>
<evidence type="ECO:0000256" key="3">
    <source>
        <dbReference type="ARBA" id="ARBA00022598"/>
    </source>
</evidence>
<dbReference type="eggNOG" id="KOG0433">
    <property type="taxonomic scope" value="Eukaryota"/>
</dbReference>
<evidence type="ECO:0000256" key="8">
    <source>
        <dbReference type="ARBA" id="ARBA00032665"/>
    </source>
</evidence>
<dbReference type="GO" id="GO:0000049">
    <property type="term" value="F:tRNA binding"/>
    <property type="evidence" value="ECO:0007669"/>
    <property type="project" value="InterPro"/>
</dbReference>
<dbReference type="PANTHER" id="PTHR42765:SF1">
    <property type="entry name" value="ISOLEUCINE--TRNA LIGASE, MITOCHONDRIAL"/>
    <property type="match status" value="1"/>
</dbReference>
<dbReference type="PRINTS" id="PR00984">
    <property type="entry name" value="TRNASYNTHILE"/>
</dbReference>
<dbReference type="Proteomes" id="UP000000707">
    <property type="component" value="Unassembled WGS sequence"/>
</dbReference>
<protein>
    <recommendedName>
        <fullName evidence="2">isoleucine--tRNA ligase</fullName>
        <ecNumber evidence="2">6.1.1.5</ecNumber>
    </recommendedName>
    <alternativeName>
        <fullName evidence="8">Isoleucyl-tRNA synthetase</fullName>
    </alternativeName>
</protein>
<evidence type="ECO:0000256" key="7">
    <source>
        <dbReference type="ARBA" id="ARBA00023146"/>
    </source>
</evidence>
<keyword evidence="5 9" id="KW-0067">ATP-binding</keyword>
<reference evidence="12 13" key="1">
    <citation type="journal article" date="2011" name="Proc. Natl. Acad. Sci. U.S.A.">
        <title>Comparative genomics of xylose-fermenting fungi for enhanced biofuel production.</title>
        <authorList>
            <person name="Wohlbach D.J."/>
            <person name="Kuo A."/>
            <person name="Sato T.K."/>
            <person name="Potts K.M."/>
            <person name="Salamov A.A."/>
            <person name="LaButti K.M."/>
            <person name="Sun H."/>
            <person name="Clum A."/>
            <person name="Pangilinan J.L."/>
            <person name="Lindquist E.A."/>
            <person name="Lucas S."/>
            <person name="Lapidus A."/>
            <person name="Jin M."/>
            <person name="Gunawan C."/>
            <person name="Balan V."/>
            <person name="Dale B.E."/>
            <person name="Jeffries T.W."/>
            <person name="Zinkel R."/>
            <person name="Barry K.W."/>
            <person name="Grigoriev I.V."/>
            <person name="Gasch A.P."/>
        </authorList>
    </citation>
    <scope>NUCLEOTIDE SEQUENCE [LARGE SCALE GENOMIC DNA]</scope>
    <source>
        <strain evidence="13">ATCC 10573 / BCRC 21748 / CBS 615 / JCM 9827 / NBRC 10315 / NRRL Y-1498 / VKM Y-70</strain>
    </source>
</reference>
<dbReference type="GO" id="GO:0006428">
    <property type="term" value="P:isoleucyl-tRNA aminoacylation"/>
    <property type="evidence" value="ECO:0007669"/>
    <property type="project" value="InterPro"/>
</dbReference>
<dbReference type="SUPFAM" id="SSF52374">
    <property type="entry name" value="Nucleotidylyl transferase"/>
    <property type="match status" value="1"/>
</dbReference>
<dbReference type="OrthoDB" id="10264412at2759"/>
<dbReference type="Gene3D" id="3.40.50.620">
    <property type="entry name" value="HUPs"/>
    <property type="match status" value="2"/>
</dbReference>
<dbReference type="STRING" id="590646.G3BEW2"/>
<dbReference type="Pfam" id="PF08264">
    <property type="entry name" value="Anticodon_1"/>
    <property type="match status" value="1"/>
</dbReference>
<dbReference type="PROSITE" id="PS00178">
    <property type="entry name" value="AA_TRNA_LIGASE_I"/>
    <property type="match status" value="1"/>
</dbReference>
<dbReference type="InterPro" id="IPR002301">
    <property type="entry name" value="Ile-tRNA-ligase"/>
</dbReference>
<dbReference type="CDD" id="cd00818">
    <property type="entry name" value="IleRS_core"/>
    <property type="match status" value="1"/>
</dbReference>
<evidence type="ECO:0000313" key="12">
    <source>
        <dbReference type="EMBL" id="EGV60608.1"/>
    </source>
</evidence>
<dbReference type="SUPFAM" id="SSF47323">
    <property type="entry name" value="Anticodon-binding domain of a subclass of class I aminoacyl-tRNA synthetases"/>
    <property type="match status" value="1"/>
</dbReference>
<dbReference type="Pfam" id="PF00133">
    <property type="entry name" value="tRNA-synt_1"/>
    <property type="match status" value="1"/>
</dbReference>
<keyword evidence="13" id="KW-1185">Reference proteome</keyword>
<keyword evidence="4 9" id="KW-0547">Nucleotide-binding</keyword>
<evidence type="ECO:0000259" key="10">
    <source>
        <dbReference type="Pfam" id="PF00133"/>
    </source>
</evidence>
<dbReference type="EMBL" id="GL996528">
    <property type="protein sequence ID" value="EGV60608.1"/>
    <property type="molecule type" value="Genomic_DNA"/>
</dbReference>
<dbReference type="Gene3D" id="1.10.730.20">
    <property type="match status" value="1"/>
</dbReference>
<name>G3BEW2_CANTC</name>
<evidence type="ECO:0000256" key="6">
    <source>
        <dbReference type="ARBA" id="ARBA00022917"/>
    </source>
</evidence>
<dbReference type="InterPro" id="IPR002300">
    <property type="entry name" value="aa-tRNA-synth_Ia"/>
</dbReference>
<evidence type="ECO:0000256" key="2">
    <source>
        <dbReference type="ARBA" id="ARBA00013165"/>
    </source>
</evidence>
<dbReference type="GO" id="GO:0004822">
    <property type="term" value="F:isoleucine-tRNA ligase activity"/>
    <property type="evidence" value="ECO:0007669"/>
    <property type="project" value="UniProtKB-EC"/>
</dbReference>
<feature type="domain" description="Methionyl/Valyl/Leucyl/Isoleucyl-tRNA synthetase anticodon-binding" evidence="11">
    <location>
        <begin position="680"/>
        <end position="839"/>
    </location>
</feature>
<dbReference type="HOGENOM" id="CLU_001493_7_2_1"/>
<dbReference type="Gene3D" id="3.90.740.10">
    <property type="entry name" value="Valyl/Leucyl/Isoleucyl-tRNA synthetase, editing domain"/>
    <property type="match status" value="1"/>
</dbReference>
<comment type="similarity">
    <text evidence="1 9">Belongs to the class-I aminoacyl-tRNA synthetase family.</text>
</comment>
<dbReference type="GeneID" id="18249274"/>
<dbReference type="NCBIfam" id="TIGR00392">
    <property type="entry name" value="ileS"/>
    <property type="match status" value="1"/>
</dbReference>
<dbReference type="CDD" id="cd07960">
    <property type="entry name" value="Anticodon_Ia_Ile_BEm"/>
    <property type="match status" value="1"/>
</dbReference>
<gene>
    <name evidence="12" type="ORF">CANTEDRAFT_128008</name>
</gene>
<evidence type="ECO:0000256" key="9">
    <source>
        <dbReference type="RuleBase" id="RU363035"/>
    </source>
</evidence>
<dbReference type="InterPro" id="IPR001412">
    <property type="entry name" value="aa-tRNA-synth_I_CS"/>
</dbReference>
<dbReference type="GO" id="GO:0032543">
    <property type="term" value="P:mitochondrial translation"/>
    <property type="evidence" value="ECO:0007669"/>
    <property type="project" value="TreeGrafter"/>
</dbReference>
<keyword evidence="6 9" id="KW-0648">Protein biosynthesis</keyword>
<dbReference type="GO" id="GO:0005739">
    <property type="term" value="C:mitochondrion"/>
    <property type="evidence" value="ECO:0007669"/>
    <property type="project" value="TreeGrafter"/>
</dbReference>
<dbReference type="AlphaFoldDB" id="G3BEW2"/>
<evidence type="ECO:0000313" key="13">
    <source>
        <dbReference type="Proteomes" id="UP000000707"/>
    </source>
</evidence>
<evidence type="ECO:0000259" key="11">
    <source>
        <dbReference type="Pfam" id="PF08264"/>
    </source>
</evidence>
<accession>G3BEW2</accession>
<keyword evidence="7 9" id="KW-0030">Aminoacyl-tRNA synthetase</keyword>
<dbReference type="InterPro" id="IPR009080">
    <property type="entry name" value="tRNAsynth_Ia_anticodon-bd"/>
</dbReference>
<sequence length="919" mass="105964">MRSIIRLRRCHSTYSGTLHLPKTNFSPKIPSGEDAAKIDKLATSNLYKWQKSRSTSKFILHDGPPYANGDLHLGHALNKVLKDMMNRYEMLYNNKSIDYVPGWDCHGLPIELKVTKPGLDPVEIRQKSRDLANKMILKQMEQFKKFSIMTDWSTIYKTMDHEYEVNQLKLFKTLIKNKLLSRQMKPVWYGCDTKTALAEAELEYRKHKSIAVYVKFKLVDDPTTSLLIWTSTPWTLLGNKAICINENLNYIKLSNESESLIVQEDMVQSVQALNLSFSHVESVATNDLLKLKYLNLYNEHCPVLHGDHVNNASGTGLVHTAPGHGMEDYLIGLKHNLTIDSIVDDEGRLVDPGYPNDLPVNRVETIKKCIKIYKDLGILYHVDYNFVHNYPYDWRSKSPVIQRATPQWFISVDKIRDNTLEALSKVDFVPEIGVNRLKAFISNRTEWCISRQRAWGVPLPIVYYKGEPLYEVVDHVVEKFDEFGTDEWFGNDDVLKWLPSNYVEENSLDVKHLVQSKDTMDVWFDSGTSWSILNGQIADVYVEGSDQHRGWFQSSILNKIISTGENSEFQSVSPYKKIVTHGFILDKNNDKMSKSLGNIIAPSDLIDGNMKTGVPRLGIDGLRLWIASSNYVNDISISNEILKRVLDNLKKFRVTFKFMLGNLNDSENISANYDTLSDLDKFILSNLKKLQQNCETNFKEYNFQKALKDVNNHMNNDLSSFYFDISKDCLYTDSIDSIKRQNIQFVLKQVLKTYTGILSPMLPNLTQELWTNSRTILKQTEISPFMLPYDYYKLPETYNDPQIDSQFHNLMQLRESLFSRLEALRKEGKFKKSLELNLYIQTNDDFIKKNSGLLDDFFLVSKVAINNSIPQDPLDHFEQDTNKIFITLADEHKCPRCWKFTATVEDELCHKCASVVNPS</sequence>
<evidence type="ECO:0000256" key="1">
    <source>
        <dbReference type="ARBA" id="ARBA00005594"/>
    </source>
</evidence>
<keyword evidence="3 9" id="KW-0436">Ligase</keyword>
<feature type="domain" description="Aminoacyl-tRNA synthetase class Ia" evidence="10">
    <location>
        <begin position="44"/>
        <end position="638"/>
    </location>
</feature>
<dbReference type="SUPFAM" id="SSF50677">
    <property type="entry name" value="ValRS/IleRS/LeuRS editing domain"/>
    <property type="match status" value="1"/>
</dbReference>
<dbReference type="GO" id="GO:0005524">
    <property type="term" value="F:ATP binding"/>
    <property type="evidence" value="ECO:0007669"/>
    <property type="project" value="UniProtKB-KW"/>
</dbReference>
<dbReference type="InterPro" id="IPR050081">
    <property type="entry name" value="Ile-tRNA_ligase"/>
</dbReference>
<dbReference type="EC" id="6.1.1.5" evidence="2"/>
<dbReference type="InterPro" id="IPR014729">
    <property type="entry name" value="Rossmann-like_a/b/a_fold"/>
</dbReference>
<dbReference type="InterPro" id="IPR033708">
    <property type="entry name" value="Anticodon_Ile_BEm"/>
</dbReference>
<dbReference type="KEGG" id="cten:18249274"/>
<organism evidence="13">
    <name type="scientific">Candida tenuis (strain ATCC 10573 / BCRC 21748 / CBS 615 / JCM 9827 / NBRC 10315 / NRRL Y-1498 / VKM Y-70)</name>
    <name type="common">Yeast</name>
    <name type="synonym">Yamadazyma tenuis</name>
    <dbReference type="NCBI Taxonomy" id="590646"/>
    <lineage>
        <taxon>Eukaryota</taxon>
        <taxon>Fungi</taxon>
        <taxon>Dikarya</taxon>
        <taxon>Ascomycota</taxon>
        <taxon>Saccharomycotina</taxon>
        <taxon>Pichiomycetes</taxon>
        <taxon>Debaryomycetaceae</taxon>
        <taxon>Yamadazyma</taxon>
    </lineage>
</organism>
<dbReference type="GO" id="GO:0002161">
    <property type="term" value="F:aminoacyl-tRNA deacylase activity"/>
    <property type="evidence" value="ECO:0007669"/>
    <property type="project" value="InterPro"/>
</dbReference>
<dbReference type="InterPro" id="IPR009008">
    <property type="entry name" value="Val/Leu/Ile-tRNA-synth_edit"/>
</dbReference>